<sequence length="104" mass="11295">MKDFKLANSKDFKGYINKADITNIDGVFLTEGSQNVVSTDEGRIGTRKGFTLFGAAGDATQEPIVAEFTWKTARGEDIMIRARNDASTTGTLEFYTGDIFLSGA</sequence>
<evidence type="ECO:0000313" key="1">
    <source>
        <dbReference type="EMBL" id="GAG12561.1"/>
    </source>
</evidence>
<name>X0WIP8_9ZZZZ</name>
<dbReference type="AlphaFoldDB" id="X0WIP8"/>
<organism evidence="1">
    <name type="scientific">marine sediment metagenome</name>
    <dbReference type="NCBI Taxonomy" id="412755"/>
    <lineage>
        <taxon>unclassified sequences</taxon>
        <taxon>metagenomes</taxon>
        <taxon>ecological metagenomes</taxon>
    </lineage>
</organism>
<protein>
    <submittedName>
        <fullName evidence="1">Uncharacterized protein</fullName>
    </submittedName>
</protein>
<feature type="non-terminal residue" evidence="1">
    <location>
        <position position="104"/>
    </location>
</feature>
<accession>X0WIP8</accession>
<proteinExistence type="predicted"/>
<comment type="caution">
    <text evidence="1">The sequence shown here is derived from an EMBL/GenBank/DDBJ whole genome shotgun (WGS) entry which is preliminary data.</text>
</comment>
<dbReference type="EMBL" id="BARS01020911">
    <property type="protein sequence ID" value="GAG12561.1"/>
    <property type="molecule type" value="Genomic_DNA"/>
</dbReference>
<reference evidence="1" key="1">
    <citation type="journal article" date="2014" name="Front. Microbiol.">
        <title>High frequency of phylogenetically diverse reductive dehalogenase-homologous genes in deep subseafloor sedimentary metagenomes.</title>
        <authorList>
            <person name="Kawai M."/>
            <person name="Futagami T."/>
            <person name="Toyoda A."/>
            <person name="Takaki Y."/>
            <person name="Nishi S."/>
            <person name="Hori S."/>
            <person name="Arai W."/>
            <person name="Tsubouchi T."/>
            <person name="Morono Y."/>
            <person name="Uchiyama I."/>
            <person name="Ito T."/>
            <person name="Fujiyama A."/>
            <person name="Inagaki F."/>
            <person name="Takami H."/>
        </authorList>
    </citation>
    <scope>NUCLEOTIDE SEQUENCE</scope>
    <source>
        <strain evidence="1">Expedition CK06-06</strain>
    </source>
</reference>
<gene>
    <name evidence="1" type="ORF">S01H1_33666</name>
</gene>